<dbReference type="NCBIfam" id="TIGR02532">
    <property type="entry name" value="IV_pilin_GFxxxE"/>
    <property type="match status" value="1"/>
</dbReference>
<dbReference type="PROSITE" id="PS00409">
    <property type="entry name" value="PROKAR_NTER_METHYL"/>
    <property type="match status" value="1"/>
</dbReference>
<reference evidence="2 3" key="1">
    <citation type="submission" date="2014-06" db="EMBL/GenBank/DDBJ databases">
        <title>Whole Genome Sequences of Three Symbiotic Endozoicomonas Bacteria.</title>
        <authorList>
            <person name="Neave M.J."/>
            <person name="Apprill A."/>
            <person name="Voolstra C.R."/>
        </authorList>
    </citation>
    <scope>NUCLEOTIDE SEQUENCE [LARGE SCALE GENOMIC DNA]</scope>
    <source>
        <strain evidence="2 3">DSM 22380</strain>
    </source>
</reference>
<dbReference type="EMBL" id="JOJP01000001">
    <property type="protein sequence ID" value="KEI72831.1"/>
    <property type="molecule type" value="Genomic_DNA"/>
</dbReference>
<gene>
    <name evidence="2" type="ORF">GV64_20770</name>
</gene>
<dbReference type="InterPro" id="IPR045584">
    <property type="entry name" value="Pilin-like"/>
</dbReference>
<sequence length="128" mass="14314">MINKGFSLIELMIALVIVGILVSIVFPSYRQYVVESRRSDGIAMLMWVMQQQERFYTEQLSYTTDLTQLGFTANPASENNNYTINAAQCGTDPLNRCVLLTAVPQGDQTGDGNLTLNSRGVRTPVDFW</sequence>
<keyword evidence="3" id="KW-1185">Reference proteome</keyword>
<evidence type="ECO:0000313" key="3">
    <source>
        <dbReference type="Proteomes" id="UP000027997"/>
    </source>
</evidence>
<protein>
    <recommendedName>
        <fullName evidence="4">Pilus assembly protein PilE</fullName>
    </recommendedName>
</protein>
<keyword evidence="1" id="KW-0812">Transmembrane</keyword>
<dbReference type="GO" id="GO:0043683">
    <property type="term" value="P:type IV pilus assembly"/>
    <property type="evidence" value="ECO:0007669"/>
    <property type="project" value="InterPro"/>
</dbReference>
<dbReference type="eggNOG" id="COG4968">
    <property type="taxonomic scope" value="Bacteria"/>
</dbReference>
<dbReference type="SUPFAM" id="SSF54523">
    <property type="entry name" value="Pili subunits"/>
    <property type="match status" value="1"/>
</dbReference>
<dbReference type="Gene3D" id="3.30.700.10">
    <property type="entry name" value="Glycoprotein, Type 4 Pilin"/>
    <property type="match status" value="1"/>
</dbReference>
<organism evidence="2 3">
    <name type="scientific">Endozoicomonas elysicola</name>
    <dbReference type="NCBI Taxonomy" id="305900"/>
    <lineage>
        <taxon>Bacteria</taxon>
        <taxon>Pseudomonadati</taxon>
        <taxon>Pseudomonadota</taxon>
        <taxon>Gammaproteobacteria</taxon>
        <taxon>Oceanospirillales</taxon>
        <taxon>Endozoicomonadaceae</taxon>
        <taxon>Endozoicomonas</taxon>
    </lineage>
</organism>
<dbReference type="AlphaFoldDB" id="A0A081KFA5"/>
<feature type="transmembrane region" description="Helical" evidence="1">
    <location>
        <begin position="6"/>
        <end position="29"/>
    </location>
</feature>
<accession>A0A081KFA5</accession>
<comment type="caution">
    <text evidence="2">The sequence shown here is derived from an EMBL/GenBank/DDBJ whole genome shotgun (WGS) entry which is preliminary data.</text>
</comment>
<evidence type="ECO:0000313" key="2">
    <source>
        <dbReference type="EMBL" id="KEI72831.1"/>
    </source>
</evidence>
<dbReference type="STRING" id="305900.GV64_20770"/>
<name>A0A081KFA5_9GAMM</name>
<dbReference type="InterPro" id="IPR012902">
    <property type="entry name" value="N_methyl_site"/>
</dbReference>
<dbReference type="Proteomes" id="UP000027997">
    <property type="component" value="Unassembled WGS sequence"/>
</dbReference>
<proteinExistence type="predicted"/>
<dbReference type="Pfam" id="PF16732">
    <property type="entry name" value="ComP_DUS"/>
    <property type="match status" value="1"/>
</dbReference>
<keyword evidence="1" id="KW-0472">Membrane</keyword>
<evidence type="ECO:0008006" key="4">
    <source>
        <dbReference type="Google" id="ProtNLM"/>
    </source>
</evidence>
<evidence type="ECO:0000256" key="1">
    <source>
        <dbReference type="SAM" id="Phobius"/>
    </source>
</evidence>
<dbReference type="Pfam" id="PF07963">
    <property type="entry name" value="N_methyl"/>
    <property type="match status" value="1"/>
</dbReference>
<keyword evidence="1" id="KW-1133">Transmembrane helix</keyword>
<dbReference type="InterPro" id="IPR031982">
    <property type="entry name" value="PilE-like"/>
</dbReference>